<evidence type="ECO:0000313" key="2">
    <source>
        <dbReference type="EnsemblMetazoa" id="Aqu2.1.31780_001"/>
    </source>
</evidence>
<proteinExistence type="predicted"/>
<accession>A0A1X7UUX5</accession>
<dbReference type="AlphaFoldDB" id="A0A1X7UUX5"/>
<protein>
    <submittedName>
        <fullName evidence="2">Uncharacterized protein</fullName>
    </submittedName>
</protein>
<sequence>MFPMKKDTKNIGGSTPFSKSSMKRLLISLTLAFLVLSMLYIWFRPQQQILIYNYYNSSKGGNLNSQAVVTNAAPLKFYSQDESLVDLLGNLTFKNYGIVKSTDSYVWREIPILYLEAQNVSGPYLGWADTHQANYLFLEVSGPYLTNPPSGMRSSVPLGGISTGNIELRGDGTFHEWSIFNQYPAGAAKIQIIDDVFMGIRTVVQGQEPVSIVLQTQPSNQQLPAVEALKYQGEL</sequence>
<keyword evidence="1" id="KW-0472">Membrane</keyword>
<dbReference type="InParanoid" id="A0A1X7UUX5"/>
<name>A0A1X7UUX5_AMPQE</name>
<evidence type="ECO:0000256" key="1">
    <source>
        <dbReference type="SAM" id="Phobius"/>
    </source>
</evidence>
<dbReference type="EnsemblMetazoa" id="Aqu2.1.31780_001">
    <property type="protein sequence ID" value="Aqu2.1.31780_001"/>
    <property type="gene ID" value="Aqu2.1.31780"/>
</dbReference>
<keyword evidence="1" id="KW-0812">Transmembrane</keyword>
<dbReference type="OrthoDB" id="6019299at2759"/>
<keyword evidence="1" id="KW-1133">Transmembrane helix</keyword>
<feature type="transmembrane region" description="Helical" evidence="1">
    <location>
        <begin position="25"/>
        <end position="43"/>
    </location>
</feature>
<reference evidence="2" key="1">
    <citation type="submission" date="2017-05" db="UniProtKB">
        <authorList>
            <consortium name="EnsemblMetazoa"/>
        </authorList>
    </citation>
    <scope>IDENTIFICATION</scope>
</reference>
<organism evidence="2">
    <name type="scientific">Amphimedon queenslandica</name>
    <name type="common">Sponge</name>
    <dbReference type="NCBI Taxonomy" id="400682"/>
    <lineage>
        <taxon>Eukaryota</taxon>
        <taxon>Metazoa</taxon>
        <taxon>Porifera</taxon>
        <taxon>Demospongiae</taxon>
        <taxon>Heteroscleromorpha</taxon>
        <taxon>Haplosclerida</taxon>
        <taxon>Niphatidae</taxon>
        <taxon>Amphimedon</taxon>
    </lineage>
</organism>